<accession>B1BY46</accession>
<protein>
    <submittedName>
        <fullName evidence="2">Uncharacterized protein</fullName>
    </submittedName>
</protein>
<name>B1BY46_CLOPF</name>
<dbReference type="RefSeq" id="WP_003466589.1">
    <property type="nucleotide sequence ID" value="NZ_ABDW01000058.1"/>
</dbReference>
<dbReference type="EMBL" id="ABDW01000058">
    <property type="protein sequence ID" value="EDT13375.1"/>
    <property type="molecule type" value="Genomic_DNA"/>
</dbReference>
<evidence type="ECO:0000313" key="2">
    <source>
        <dbReference type="EMBL" id="EDT13375.1"/>
    </source>
</evidence>
<comment type="caution">
    <text evidence="2">The sequence shown here is derived from an EMBL/GenBank/DDBJ whole genome shotgun (WGS) entry which is preliminary data.</text>
</comment>
<dbReference type="AlphaFoldDB" id="B1BY46"/>
<evidence type="ECO:0000313" key="1">
    <source>
        <dbReference type="EMBL" id="EDT13370.1"/>
    </source>
</evidence>
<evidence type="ECO:0000313" key="3">
    <source>
        <dbReference type="Proteomes" id="UP000005337"/>
    </source>
</evidence>
<gene>
    <name evidence="2" type="ORF">AC3_A0381</name>
    <name evidence="1" type="ORF">AC3_A0397</name>
</gene>
<sequence length="170" mass="20464">MEKEKELVEIKKRCNNCRDFKMCGKEEIPCEDWYWTYEYFKEIMSKLPWYIKEEYDFCDNVDEFIDIIEFINGGGDFILDIYDVIMHTLKINDLDLSQMVGVKRKVLISAMENGAESKYIEKFSEKLNLPVKFFKETTHRDIEEIENLLLQKFDVKSKKKAKNKKKKKKK</sequence>
<dbReference type="Proteomes" id="UP000005337">
    <property type="component" value="Unassembled WGS sequence"/>
</dbReference>
<reference evidence="2 3" key="1">
    <citation type="submission" date="2007-07" db="EMBL/GenBank/DDBJ databases">
        <title>Annotation of Clostridium perfringens E str. JGS1987.</title>
        <authorList>
            <person name="Paulsen I."/>
            <person name="Sebastian Y."/>
        </authorList>
    </citation>
    <scope>NUCLEOTIDE SEQUENCE [LARGE SCALE GENOMIC DNA]</scope>
    <source>
        <strain evidence="3">E str. JGS1987</strain>
        <strain evidence="2">JGS1987</strain>
    </source>
</reference>
<dbReference type="EMBL" id="ABDW01000058">
    <property type="protein sequence ID" value="EDT13370.1"/>
    <property type="molecule type" value="Genomic_DNA"/>
</dbReference>
<proteinExistence type="predicted"/>
<organism evidence="2 3">
    <name type="scientific">Clostridium perfringens E str. JGS1987</name>
    <dbReference type="NCBI Taxonomy" id="451755"/>
    <lineage>
        <taxon>Bacteria</taxon>
        <taxon>Bacillati</taxon>
        <taxon>Bacillota</taxon>
        <taxon>Clostridia</taxon>
        <taxon>Eubacteriales</taxon>
        <taxon>Clostridiaceae</taxon>
        <taxon>Clostridium</taxon>
    </lineage>
</organism>